<feature type="region of interest" description="Disordered" evidence="1">
    <location>
        <begin position="29"/>
        <end position="74"/>
    </location>
</feature>
<evidence type="ECO:0000313" key="3">
    <source>
        <dbReference type="EMBL" id="MET3691475.1"/>
    </source>
</evidence>
<evidence type="ECO:0000313" key="4">
    <source>
        <dbReference type="Proteomes" id="UP001549145"/>
    </source>
</evidence>
<feature type="chain" id="PRO_5045060058" evidence="2">
    <location>
        <begin position="25"/>
        <end position="88"/>
    </location>
</feature>
<gene>
    <name evidence="3" type="ORF">ABID43_001000</name>
</gene>
<sequence length="88" mass="9160">MEIPMRASILVLAFALNLPIAAQAQEAGRLPPDTNIGSAGQFRNITSTGVTKPPGGGGAPNENRVSDSTRKQQAIDRKVETGICIGCN</sequence>
<organism evidence="3 4">
    <name type="scientific">Methylobacterium goesingense</name>
    <dbReference type="NCBI Taxonomy" id="243690"/>
    <lineage>
        <taxon>Bacteria</taxon>
        <taxon>Pseudomonadati</taxon>
        <taxon>Pseudomonadota</taxon>
        <taxon>Alphaproteobacteria</taxon>
        <taxon>Hyphomicrobiales</taxon>
        <taxon>Methylobacteriaceae</taxon>
        <taxon>Methylobacterium</taxon>
    </lineage>
</organism>
<evidence type="ECO:0000256" key="1">
    <source>
        <dbReference type="SAM" id="MobiDB-lite"/>
    </source>
</evidence>
<dbReference type="Proteomes" id="UP001549145">
    <property type="component" value="Unassembled WGS sequence"/>
</dbReference>
<protein>
    <submittedName>
        <fullName evidence="3">Uncharacterized protein</fullName>
    </submittedName>
</protein>
<reference evidence="3 4" key="1">
    <citation type="submission" date="2024-06" db="EMBL/GenBank/DDBJ databases">
        <title>Genomic Encyclopedia of Type Strains, Phase IV (KMG-IV): sequencing the most valuable type-strain genomes for metagenomic binning, comparative biology and taxonomic classification.</title>
        <authorList>
            <person name="Goeker M."/>
        </authorList>
    </citation>
    <scope>NUCLEOTIDE SEQUENCE [LARGE SCALE GENOMIC DNA]</scope>
    <source>
        <strain evidence="3 4">DSM 21331</strain>
    </source>
</reference>
<name>A0ABV2L3J7_9HYPH</name>
<feature type="signal peptide" evidence="2">
    <location>
        <begin position="1"/>
        <end position="24"/>
    </location>
</feature>
<feature type="compositionally biased region" description="Polar residues" evidence="1">
    <location>
        <begin position="35"/>
        <end position="50"/>
    </location>
</feature>
<evidence type="ECO:0000256" key="2">
    <source>
        <dbReference type="SAM" id="SignalP"/>
    </source>
</evidence>
<proteinExistence type="predicted"/>
<accession>A0ABV2L3J7</accession>
<feature type="compositionally biased region" description="Basic and acidic residues" evidence="1">
    <location>
        <begin position="64"/>
        <end position="74"/>
    </location>
</feature>
<dbReference type="EMBL" id="JBEPMM010000002">
    <property type="protein sequence ID" value="MET3691475.1"/>
    <property type="molecule type" value="Genomic_DNA"/>
</dbReference>
<keyword evidence="4" id="KW-1185">Reference proteome</keyword>
<dbReference type="RefSeq" id="WP_238275859.1">
    <property type="nucleotide sequence ID" value="NZ_BPQL01000011.1"/>
</dbReference>
<comment type="caution">
    <text evidence="3">The sequence shown here is derived from an EMBL/GenBank/DDBJ whole genome shotgun (WGS) entry which is preliminary data.</text>
</comment>
<keyword evidence="2" id="KW-0732">Signal</keyword>